<feature type="compositionally biased region" description="Polar residues" evidence="1">
    <location>
        <begin position="38"/>
        <end position="55"/>
    </location>
</feature>
<evidence type="ECO:0000313" key="2">
    <source>
        <dbReference type="Proteomes" id="UP001652583"/>
    </source>
</evidence>
<dbReference type="AlphaFoldDB" id="A0A6J1ZK47"/>
<feature type="region of interest" description="Disordered" evidence="1">
    <location>
        <begin position="37"/>
        <end position="62"/>
    </location>
</feature>
<feature type="compositionally biased region" description="Pro residues" evidence="1">
    <location>
        <begin position="151"/>
        <end position="167"/>
    </location>
</feature>
<dbReference type="KEGG" id="aju:113599999"/>
<feature type="compositionally biased region" description="Pro residues" evidence="1">
    <location>
        <begin position="399"/>
        <end position="409"/>
    </location>
</feature>
<evidence type="ECO:0000256" key="1">
    <source>
        <dbReference type="SAM" id="MobiDB-lite"/>
    </source>
</evidence>
<sequence length="462" mass="48817">MQIFVSKYCSLLKKHQGSPAIGEKAVSTGTDAGYETVGATNQRDGGNMSSLQNPGMTEDTKYSSEQLLLRNNFQSDQPLGSGCYQRNPASSVGHVVSSAWKDLFPLRALPSGWGTPTQPKRLRFQPPSPPTTPALGPNPASKSSSKRPSSWPQPLPPPRWPPHPPPGFAAAVREALGTSQNREQLPTSGCRPPRGSGRTGCGRRGRDYALAFRLPQRAGKLRPRAGGNFSRVHSPGPQASRPPSAIPRPHAPPGRPGEPGEERVSERALRPGPRRAPDAANSPRKVVVSQPALASHLRDTPSRGPWQPHSHIRSTLRTPLSTLSHGPSPSHACSGRPLPRAPSCTPTRGRGAPSPPGRTPGLRAAPARASGAREPQPRAATRFRPPGGRQKPGHTRGALPPPAAAPPPATALRGREREAERALCPRAAARPGTLPRGGSRAESPPPPLPPGGPGRPRWGEPG</sequence>
<accession>A0A6J1ZK47</accession>
<feature type="compositionally biased region" description="Polar residues" evidence="1">
    <location>
        <begin position="313"/>
        <end position="327"/>
    </location>
</feature>
<protein>
    <submittedName>
        <fullName evidence="3">Basic proline-rich protein-like</fullName>
    </submittedName>
</protein>
<feature type="compositionally biased region" description="Low complexity" evidence="1">
    <location>
        <begin position="133"/>
        <end position="150"/>
    </location>
</feature>
<keyword evidence="2" id="KW-1185">Reference proteome</keyword>
<feature type="compositionally biased region" description="Basic and acidic residues" evidence="1">
    <location>
        <begin position="413"/>
        <end position="423"/>
    </location>
</feature>
<dbReference type="Proteomes" id="UP001652583">
    <property type="component" value="Chromosome C2"/>
</dbReference>
<dbReference type="RefSeq" id="XP_026917761.1">
    <property type="nucleotide sequence ID" value="XM_027061960.1"/>
</dbReference>
<feature type="compositionally biased region" description="Polar residues" evidence="1">
    <location>
        <begin position="177"/>
        <end position="186"/>
    </location>
</feature>
<feature type="compositionally biased region" description="Pro residues" evidence="1">
    <location>
        <begin position="244"/>
        <end position="256"/>
    </location>
</feature>
<feature type="compositionally biased region" description="Pro residues" evidence="1">
    <location>
        <begin position="443"/>
        <end position="453"/>
    </location>
</feature>
<name>A0A6J1ZK47_ACIJB</name>
<evidence type="ECO:0000313" key="3">
    <source>
        <dbReference type="RefSeq" id="XP_026917761.1"/>
    </source>
</evidence>
<dbReference type="GeneID" id="113599999"/>
<feature type="compositionally biased region" description="Basic and acidic residues" evidence="1">
    <location>
        <begin position="258"/>
        <end position="269"/>
    </location>
</feature>
<gene>
    <name evidence="3" type="primary">LOC113599999</name>
</gene>
<feature type="region of interest" description="Disordered" evidence="1">
    <location>
        <begin position="111"/>
        <end position="462"/>
    </location>
</feature>
<reference evidence="3" key="1">
    <citation type="submission" date="2025-08" db="UniProtKB">
        <authorList>
            <consortium name="RefSeq"/>
        </authorList>
    </citation>
    <scope>IDENTIFICATION</scope>
    <source>
        <tissue evidence="3">Blood</tissue>
    </source>
</reference>
<organism evidence="2 3">
    <name type="scientific">Acinonyx jubatus</name>
    <name type="common">Cheetah</name>
    <dbReference type="NCBI Taxonomy" id="32536"/>
    <lineage>
        <taxon>Eukaryota</taxon>
        <taxon>Metazoa</taxon>
        <taxon>Chordata</taxon>
        <taxon>Craniata</taxon>
        <taxon>Vertebrata</taxon>
        <taxon>Euteleostomi</taxon>
        <taxon>Mammalia</taxon>
        <taxon>Eutheria</taxon>
        <taxon>Laurasiatheria</taxon>
        <taxon>Carnivora</taxon>
        <taxon>Feliformia</taxon>
        <taxon>Felidae</taxon>
        <taxon>Felinae</taxon>
        <taxon>Acinonyx</taxon>
    </lineage>
</organism>
<feature type="compositionally biased region" description="Low complexity" evidence="1">
    <location>
        <begin position="187"/>
        <end position="196"/>
    </location>
</feature>
<proteinExistence type="predicted"/>